<dbReference type="NCBIfam" id="TIGR02532">
    <property type="entry name" value="IV_pilin_GFxxxE"/>
    <property type="match status" value="1"/>
</dbReference>
<dbReference type="InterPro" id="IPR012902">
    <property type="entry name" value="N_methyl_site"/>
</dbReference>
<protein>
    <submittedName>
        <fullName evidence="4">Type II secretion system GspH family protein</fullName>
    </submittedName>
</protein>
<keyword evidence="2" id="KW-0812">Transmembrane</keyword>
<reference evidence="4 5" key="1">
    <citation type="submission" date="2021-12" db="EMBL/GenBank/DDBJ databases">
        <title>Discovery of the Pendulisporaceae a myxobacterial family with distinct sporulation behavior and unique specialized metabolism.</title>
        <authorList>
            <person name="Garcia R."/>
            <person name="Popoff A."/>
            <person name="Bader C.D."/>
            <person name="Loehr J."/>
            <person name="Walesch S."/>
            <person name="Walt C."/>
            <person name="Boldt J."/>
            <person name="Bunk B."/>
            <person name="Haeckl F.J.F.P.J."/>
            <person name="Gunesch A.P."/>
            <person name="Birkelbach J."/>
            <person name="Nuebel U."/>
            <person name="Pietschmann T."/>
            <person name="Bach T."/>
            <person name="Mueller R."/>
        </authorList>
    </citation>
    <scope>NUCLEOTIDE SEQUENCE [LARGE SCALE GENOMIC DNA]</scope>
    <source>
        <strain evidence="4 5">MSr12523</strain>
    </source>
</reference>
<dbReference type="EMBL" id="CP089982">
    <property type="protein sequence ID" value="WXA94920.1"/>
    <property type="molecule type" value="Genomic_DNA"/>
</dbReference>
<dbReference type="InterPro" id="IPR045584">
    <property type="entry name" value="Pilin-like"/>
</dbReference>
<keyword evidence="2" id="KW-1133">Transmembrane helix</keyword>
<evidence type="ECO:0000313" key="5">
    <source>
        <dbReference type="Proteomes" id="UP001379533"/>
    </source>
</evidence>
<dbReference type="Proteomes" id="UP001379533">
    <property type="component" value="Chromosome"/>
</dbReference>
<organism evidence="4 5">
    <name type="scientific">Pendulispora brunnea</name>
    <dbReference type="NCBI Taxonomy" id="2905690"/>
    <lineage>
        <taxon>Bacteria</taxon>
        <taxon>Pseudomonadati</taxon>
        <taxon>Myxococcota</taxon>
        <taxon>Myxococcia</taxon>
        <taxon>Myxococcales</taxon>
        <taxon>Sorangiineae</taxon>
        <taxon>Pendulisporaceae</taxon>
        <taxon>Pendulispora</taxon>
    </lineage>
</organism>
<keyword evidence="5" id="KW-1185">Reference proteome</keyword>
<dbReference type="SUPFAM" id="SSF54523">
    <property type="entry name" value="Pili subunits"/>
    <property type="match status" value="1"/>
</dbReference>
<evidence type="ECO:0000256" key="2">
    <source>
        <dbReference type="SAM" id="Phobius"/>
    </source>
</evidence>
<gene>
    <name evidence="4" type="ORF">LZC95_51925</name>
</gene>
<dbReference type="InterPro" id="IPR013545">
    <property type="entry name" value="T2SS_protein-GspG_C"/>
</dbReference>
<evidence type="ECO:0000259" key="3">
    <source>
        <dbReference type="Pfam" id="PF08334"/>
    </source>
</evidence>
<proteinExistence type="predicted"/>
<feature type="region of interest" description="Disordered" evidence="1">
    <location>
        <begin position="94"/>
        <end position="121"/>
    </location>
</feature>
<feature type="transmembrane region" description="Helical" evidence="2">
    <location>
        <begin position="6"/>
        <end position="25"/>
    </location>
</feature>
<feature type="domain" description="Type II secretion system protein GspG C-terminal" evidence="3">
    <location>
        <begin position="24"/>
        <end position="108"/>
    </location>
</feature>
<accession>A0ABZ2K8B0</accession>
<keyword evidence="2" id="KW-0472">Membrane</keyword>
<sequence>MTLIEILVVLAILSLISGAIGFHVLNKYVEAKVAMTEQNAKALRQAVLSYRLTADGCPSVETLRQSVIDTASKALDAWDQPFLIVCEESGEIRVSSAGPDRKHGTSDDIQAPPELRLAADR</sequence>
<evidence type="ECO:0000256" key="1">
    <source>
        <dbReference type="SAM" id="MobiDB-lite"/>
    </source>
</evidence>
<dbReference type="Pfam" id="PF08334">
    <property type="entry name" value="T2SSG"/>
    <property type="match status" value="1"/>
</dbReference>
<evidence type="ECO:0000313" key="4">
    <source>
        <dbReference type="EMBL" id="WXA94920.1"/>
    </source>
</evidence>
<dbReference type="Gene3D" id="3.30.700.10">
    <property type="entry name" value="Glycoprotein, Type 4 Pilin"/>
    <property type="match status" value="1"/>
</dbReference>
<name>A0ABZ2K8B0_9BACT</name>